<accession>A0A914Z5U4</accession>
<evidence type="ECO:0000259" key="1">
    <source>
        <dbReference type="Pfam" id="PF00134"/>
    </source>
</evidence>
<dbReference type="InterPro" id="IPR036915">
    <property type="entry name" value="Cyclin-like_sf"/>
</dbReference>
<dbReference type="WBParaSite" id="PSU_v2.g7279.t1">
    <property type="protein sequence ID" value="PSU_v2.g7279.t1"/>
    <property type="gene ID" value="PSU_v2.g7279"/>
</dbReference>
<sequence length="324" mass="36829">MSDPDETQSSLSISREKKSNAPDFLNETYALPNELTEEFLTILLTENSNFVENLPLGSGSYLKTNVVQYIFTICIRLRIPDDVKYFAIDIFDKFMNIQGIALWDAVARLNRSNKAKYKIWSKIEATLSRQLTLRVVTAIQIASKLHSFHESLAQTDVRKCLQALGFPYTIEAIHKSELRMLKTLNFELNSRRNPAVYMINFLKMLLRSRPEIGEHINGLYRYCIFWLDYTLINRTEVFTRVLSVVHSGNPVKITKDALARVQSDYSLLGCAVIIAALVCLAGPQIAETYIKELSLITTVSEADISDASTGLVRTLLKDKSRFEQ</sequence>
<dbReference type="CDD" id="cd20541">
    <property type="entry name" value="CYCLIN_CNTD1"/>
    <property type="match status" value="1"/>
</dbReference>
<dbReference type="AlphaFoldDB" id="A0A914Z5U4"/>
<dbReference type="InterPro" id="IPR006671">
    <property type="entry name" value="Cyclin_N"/>
</dbReference>
<organism evidence="2 3">
    <name type="scientific">Panagrolaimus superbus</name>
    <dbReference type="NCBI Taxonomy" id="310955"/>
    <lineage>
        <taxon>Eukaryota</taxon>
        <taxon>Metazoa</taxon>
        <taxon>Ecdysozoa</taxon>
        <taxon>Nematoda</taxon>
        <taxon>Chromadorea</taxon>
        <taxon>Rhabditida</taxon>
        <taxon>Tylenchina</taxon>
        <taxon>Panagrolaimomorpha</taxon>
        <taxon>Panagrolaimoidea</taxon>
        <taxon>Panagrolaimidae</taxon>
        <taxon>Panagrolaimus</taxon>
    </lineage>
</organism>
<feature type="domain" description="Cyclin N-terminal" evidence="1">
    <location>
        <begin position="63"/>
        <end position="189"/>
    </location>
</feature>
<dbReference type="PANTHER" id="PTHR21615">
    <property type="entry name" value="CYCLIN N-TERMINAL DOMAIN-CONTAINING PROTEIN 1"/>
    <property type="match status" value="1"/>
</dbReference>
<dbReference type="Proteomes" id="UP000887577">
    <property type="component" value="Unplaced"/>
</dbReference>
<evidence type="ECO:0000313" key="2">
    <source>
        <dbReference type="Proteomes" id="UP000887577"/>
    </source>
</evidence>
<dbReference type="Pfam" id="PF00134">
    <property type="entry name" value="Cyclin_N"/>
    <property type="match status" value="1"/>
</dbReference>
<dbReference type="GO" id="GO:0035861">
    <property type="term" value="C:site of double-strand break"/>
    <property type="evidence" value="ECO:0007669"/>
    <property type="project" value="TreeGrafter"/>
</dbReference>
<protein>
    <submittedName>
        <fullName evidence="3">Cyclin N-terminal domain-containing protein</fullName>
    </submittedName>
</protein>
<proteinExistence type="predicted"/>
<dbReference type="SUPFAM" id="SSF47954">
    <property type="entry name" value="Cyclin-like"/>
    <property type="match status" value="1"/>
</dbReference>
<reference evidence="3" key="1">
    <citation type="submission" date="2022-11" db="UniProtKB">
        <authorList>
            <consortium name="WormBaseParasite"/>
        </authorList>
    </citation>
    <scope>IDENTIFICATION</scope>
</reference>
<dbReference type="GO" id="GO:0007131">
    <property type="term" value="P:reciprocal meiotic recombination"/>
    <property type="evidence" value="ECO:0007669"/>
    <property type="project" value="TreeGrafter"/>
</dbReference>
<evidence type="ECO:0000313" key="3">
    <source>
        <dbReference type="WBParaSite" id="PSU_v2.g7279.t1"/>
    </source>
</evidence>
<name>A0A914Z5U4_9BILA</name>
<keyword evidence="2" id="KW-1185">Reference proteome</keyword>
<dbReference type="PANTHER" id="PTHR21615:SF2">
    <property type="entry name" value="CYCLIN N-TERMINAL DOMAIN-CONTAINING PROTEIN 1"/>
    <property type="match status" value="1"/>
</dbReference>
<dbReference type="Gene3D" id="1.10.472.10">
    <property type="entry name" value="Cyclin-like"/>
    <property type="match status" value="1"/>
</dbReference>